<dbReference type="RefSeq" id="WP_066137151.1">
    <property type="nucleotide sequence ID" value="NZ_CP014527.1"/>
</dbReference>
<dbReference type="Proteomes" id="UP000076066">
    <property type="component" value="Plasmid unnamed 2"/>
</dbReference>
<keyword evidence="7" id="KW-0614">Plasmid</keyword>
<evidence type="ECO:0000313" key="8">
    <source>
        <dbReference type="Proteomes" id="UP000076066"/>
    </source>
</evidence>
<dbReference type="CDD" id="cd02440">
    <property type="entry name" value="AdoMet_MTases"/>
    <property type="match status" value="1"/>
</dbReference>
<dbReference type="InterPro" id="IPR057737">
    <property type="entry name" value="Condensation_MtbB-like"/>
</dbReference>
<dbReference type="Gene3D" id="1.10.1200.10">
    <property type="entry name" value="ACP-like"/>
    <property type="match status" value="1"/>
</dbReference>
<dbReference type="Gene3D" id="3.30.559.10">
    <property type="entry name" value="Chloramphenicol acetyltransferase-like domain"/>
    <property type="match status" value="1"/>
</dbReference>
<protein>
    <recommendedName>
        <fullName evidence="6">Carrier domain-containing protein</fullName>
    </recommendedName>
</protein>
<dbReference type="SUPFAM" id="SSF53474">
    <property type="entry name" value="alpha/beta-Hydrolases"/>
    <property type="match status" value="1"/>
</dbReference>
<dbReference type="Pfam" id="PF08242">
    <property type="entry name" value="Methyltransf_12"/>
    <property type="match status" value="1"/>
</dbReference>
<evidence type="ECO:0000259" key="6">
    <source>
        <dbReference type="PROSITE" id="PS50075"/>
    </source>
</evidence>
<dbReference type="PROSITE" id="PS00455">
    <property type="entry name" value="AMP_BINDING"/>
    <property type="match status" value="1"/>
</dbReference>
<name>A0A143DGS8_9PROT</name>
<evidence type="ECO:0000256" key="5">
    <source>
        <dbReference type="ARBA" id="ARBA00022598"/>
    </source>
</evidence>
<dbReference type="FunFam" id="3.30.559.30:FF:000006">
    <property type="entry name" value="Yersiniabactin polyketide/non-ribosomal peptide synthetase"/>
    <property type="match status" value="1"/>
</dbReference>
<dbReference type="InterPro" id="IPR010071">
    <property type="entry name" value="AA_adenyl_dom"/>
</dbReference>
<evidence type="ECO:0000256" key="3">
    <source>
        <dbReference type="ARBA" id="ARBA00022450"/>
    </source>
</evidence>
<dbReference type="Gene3D" id="2.30.38.10">
    <property type="entry name" value="Luciferase, Domain 3"/>
    <property type="match status" value="1"/>
</dbReference>
<accession>A0A143DGS8</accession>
<dbReference type="Pfam" id="PF00501">
    <property type="entry name" value="AMP-binding"/>
    <property type="match status" value="1"/>
</dbReference>
<dbReference type="InterPro" id="IPR006162">
    <property type="entry name" value="Ppantetheine_attach_site"/>
</dbReference>
<dbReference type="SUPFAM" id="SSF56801">
    <property type="entry name" value="Acetyl-CoA synthetase-like"/>
    <property type="match status" value="1"/>
</dbReference>
<dbReference type="InterPro" id="IPR023213">
    <property type="entry name" value="CAT-like_dom_sf"/>
</dbReference>
<dbReference type="EMBL" id="CP014527">
    <property type="protein sequence ID" value="AMW35826.1"/>
    <property type="molecule type" value="Genomic_DNA"/>
</dbReference>
<dbReference type="Gene3D" id="3.30.559.30">
    <property type="entry name" value="Nonribosomal peptide synthetase, condensation domain"/>
    <property type="match status" value="1"/>
</dbReference>
<proteinExistence type="predicted"/>
<dbReference type="Pfam" id="PF00668">
    <property type="entry name" value="Condensation"/>
    <property type="match status" value="1"/>
</dbReference>
<dbReference type="Pfam" id="PF00975">
    <property type="entry name" value="Thioesterase"/>
    <property type="match status" value="1"/>
</dbReference>
<dbReference type="NCBIfam" id="TIGR01733">
    <property type="entry name" value="AA-adenyl-dom"/>
    <property type="match status" value="1"/>
</dbReference>
<dbReference type="InterPro" id="IPR029058">
    <property type="entry name" value="AB_hydrolase_fold"/>
</dbReference>
<keyword evidence="8" id="KW-1185">Reference proteome</keyword>
<dbReference type="InterPro" id="IPR036736">
    <property type="entry name" value="ACP-like_sf"/>
</dbReference>
<dbReference type="Gene3D" id="3.40.50.980">
    <property type="match status" value="2"/>
</dbReference>
<dbReference type="Gene3D" id="3.30.300.30">
    <property type="match status" value="1"/>
</dbReference>
<dbReference type="InterPro" id="IPR000873">
    <property type="entry name" value="AMP-dep_synth/lig_dom"/>
</dbReference>
<dbReference type="Gene3D" id="3.40.50.150">
    <property type="entry name" value="Vaccinia Virus protein VP39"/>
    <property type="match status" value="1"/>
</dbReference>
<dbReference type="PANTHER" id="PTHR45527">
    <property type="entry name" value="NONRIBOSOMAL PEPTIDE SYNTHETASE"/>
    <property type="match status" value="1"/>
</dbReference>
<keyword evidence="4" id="KW-0597">Phosphoprotein</keyword>
<dbReference type="CDD" id="cd19535">
    <property type="entry name" value="Cyc_NRPS"/>
    <property type="match status" value="1"/>
</dbReference>
<dbReference type="FunFam" id="3.40.50.12780:FF:000012">
    <property type="entry name" value="Non-ribosomal peptide synthetase"/>
    <property type="match status" value="1"/>
</dbReference>
<dbReference type="InterPro" id="IPR001031">
    <property type="entry name" value="Thioesterase"/>
</dbReference>
<dbReference type="InterPro" id="IPR020802">
    <property type="entry name" value="TesA-like"/>
</dbReference>
<evidence type="ECO:0000313" key="7">
    <source>
        <dbReference type="EMBL" id="AMW35826.1"/>
    </source>
</evidence>
<dbReference type="PROSITE" id="PS50075">
    <property type="entry name" value="CARRIER"/>
    <property type="match status" value="1"/>
</dbReference>
<geneLocation type="plasmid" evidence="7 8">
    <name>unnamed 2</name>
</geneLocation>
<dbReference type="SUPFAM" id="SSF47336">
    <property type="entry name" value="ACP-like"/>
    <property type="match status" value="1"/>
</dbReference>
<feature type="domain" description="Carrier" evidence="6">
    <location>
        <begin position="1381"/>
        <end position="1455"/>
    </location>
</feature>
<dbReference type="GO" id="GO:0009403">
    <property type="term" value="P:toxin biosynthetic process"/>
    <property type="evidence" value="ECO:0007669"/>
    <property type="project" value="UniProtKB-ARBA"/>
</dbReference>
<dbReference type="GO" id="GO:0043041">
    <property type="term" value="P:amino acid activation for nonribosomal peptide biosynthetic process"/>
    <property type="evidence" value="ECO:0007669"/>
    <property type="project" value="TreeGrafter"/>
</dbReference>
<dbReference type="GO" id="GO:0016874">
    <property type="term" value="F:ligase activity"/>
    <property type="evidence" value="ECO:0007669"/>
    <property type="project" value="UniProtKB-KW"/>
</dbReference>
<dbReference type="GO" id="GO:0031177">
    <property type="term" value="F:phosphopantetheine binding"/>
    <property type="evidence" value="ECO:0007669"/>
    <property type="project" value="TreeGrafter"/>
</dbReference>
<dbReference type="GeneID" id="53317608"/>
<sequence length="1715" mass="186176">MLEHVAVMGEGRAVGGAVQDDNERYRPFPLTDIQHAYWVGRSSSLELGNVACHVYFEWALGALDVQRLEKAWNEVIRRHDMMRAIIQSDGRQRILPEVPWYIIMVDSPCAEDGDQAVSMTRDRMSRQVLDAGTWPLFEMRVTRLSDACFHLHLDIDLLMFDVQSFHVFLADLERLYAGMPVDPPPFFSFRDYVLATEKKRGTSAWNDARSWWLQRLPDMAPPPDLPLAVAPTSLPFPRFRRHIRSLAPQAWSCLMHRAAEHGLTGSAVLLAAFSEVLAYWSRSPRFTINLTHFNRERLHPDVMRLVGDFTSVLLVTVDCTENTSLYERAQNIQKEMWSGLAHRVYSGVDVMRDVSRLSGTVDAGRMPVVFTSLLGMDIDHLADMEREGALLGEPICLETATPQVWLDHQVMVRRGELVWNWIVIEDLFPPGLVEGMMDAYDRLLASLVDSEQAWQQPIGSLLTAAQLEPRQSANATGTPFEPFLLHHPVFEHGRNGGLPACAPALFHGAECLDYATLLQRSEQLAACLDIEPGDSVAVVLPKGPEQIIAVLAVLEAGGVYVPVTLDTPRARLAQVLDNAGVRLVLCHQDHAVPGHMRRLDPSLPVIPKAGRLSVYQPRQPEDLAYVIYTSGSTGIPKGVMISHQAAANTVADISRRFAVGPHDRVLGLSSLAFDLSVYDIFGVLGAGGALVLPDEDQRLDPLRWVDLMDRHGVTIWNTVPALLELLVDVLEKGQAKTPYGLRLVLLSGDWIPVGLPGRLRVLFPDVRIIAMGGATEASIWSNWFEIRNVDPAWRSIPYGFPLSNQRYHVLDRRWRDRPDYVAGDLYIAGAGLADGYQNDPEKTAQSFVQHPQTGERLYRTGDMACYWPDGALEFLGREDNQVKVAGQRIELGDIEAALIHASGVRDAVAVFTPGISGGSGGRITAFVVPVPMPAANSAFSLLPSLSADRYQRACEALSVPVSGLGPDIQACAKAFGVAGDRLALSVIETVLARRNVFGGSVPLTMTDIMRRSGIAERYAGLLEQWIKALVVADVLVETDAGTFSALRPLRCDPDAGQAFLQDLKSVEADFENFRITDWVAACIEHCDELLDGHLDPVEVLFPGGDSALAGDLYRNNPLSAPYGKMVAAVVRAFADAALDSTVSVIEVGAGTGGTTAHVLPVLDPGRSQYIFTDISPFFLDHSRSGFSDCPFLQTACWDISKPPSSAGLGEHSADIVIASNVLHDVRDIPAALANLRSVLKPGGLLVLREATRHNLLQLVTAGFLEGFGHFTDFRRDDGRPLVDAETWCRVLEDVGFLTICVSDAGAAWTGQHVFIARTPGRAVSLDQSALVRELSEHLPPGMLPSSFIVLDRFPLGLNGKVDRKALASLVPSVTAGCSADAAYTPLEKTIATVWADILGDMPGPGDNFFLSGGDSLLATHLVSRLRTMGCGTPTLRLLFENPVLRDFAVALDASGSAPSLEPDNFPAVLHLKTGVDAKAHLILLPGSDGMATLFAPLAARLDATISVTALRTPGLAKGEQPACSLNDLVQYFRGVIGQLSSGLGSCPLYLGGWSFGALAIPGLISALKDDDISVAGSILLDPPPVGAFAHGHPDPSGMPAAPKTSSALMALLGIQEADLDHKQEQALVQRFAAMVQAHRTAMQDIPTPFVDPVGLVITATEVPPEWQDLPAWPGGIVPVLPVQGNHWSLLTDPVALDALAEAIETIIRCPVHTRS</sequence>
<dbReference type="InterPro" id="IPR013217">
    <property type="entry name" value="Methyltransf_12"/>
</dbReference>
<dbReference type="PANTHER" id="PTHR45527:SF10">
    <property type="entry name" value="PYOCHELIN SYNTHASE PCHF"/>
    <property type="match status" value="1"/>
</dbReference>
<reference evidence="7 8" key="1">
    <citation type="submission" date="2016-02" db="EMBL/GenBank/DDBJ databases">
        <title>Complete Genome of H5569, the type strain of the newly described species Haematospirillium jordaniae.</title>
        <authorList>
            <person name="Nicholson A.C."/>
            <person name="Humrighouse B.W."/>
            <person name="Loparov V."/>
            <person name="McQuiston J.R."/>
        </authorList>
    </citation>
    <scope>NUCLEOTIDE SEQUENCE [LARGE SCALE GENOMIC DNA]</scope>
    <source>
        <strain evidence="7 8">H5569</strain>
        <plasmid evidence="8">Plasmid unnamed 2</plasmid>
    </source>
</reference>
<dbReference type="SUPFAM" id="SSF53335">
    <property type="entry name" value="S-adenosyl-L-methionine-dependent methyltransferases"/>
    <property type="match status" value="1"/>
</dbReference>
<keyword evidence="5" id="KW-0436">Ligase</keyword>
<dbReference type="FunFam" id="3.30.559.10:FF:000023">
    <property type="entry name" value="Non-ribosomal peptide synthetase"/>
    <property type="match status" value="1"/>
</dbReference>
<evidence type="ECO:0000256" key="2">
    <source>
        <dbReference type="ARBA" id="ARBA00004924"/>
    </source>
</evidence>
<dbReference type="SMART" id="SM00824">
    <property type="entry name" value="PKS_TE"/>
    <property type="match status" value="1"/>
</dbReference>
<dbReference type="KEGG" id="hjo:AY555_10640"/>
<dbReference type="OrthoDB" id="9770470at2"/>
<dbReference type="InterPro" id="IPR001242">
    <property type="entry name" value="Condensation_dom"/>
</dbReference>
<evidence type="ECO:0000256" key="1">
    <source>
        <dbReference type="ARBA" id="ARBA00001957"/>
    </source>
</evidence>
<dbReference type="InterPro" id="IPR029063">
    <property type="entry name" value="SAM-dependent_MTases_sf"/>
</dbReference>
<comment type="pathway">
    <text evidence="2">Siderophore biosynthesis.</text>
</comment>
<comment type="cofactor">
    <cofactor evidence="1">
        <name>pantetheine 4'-phosphate</name>
        <dbReference type="ChEBI" id="CHEBI:47942"/>
    </cofactor>
</comment>
<gene>
    <name evidence="7" type="ORF">AY555_10640</name>
</gene>
<organism evidence="7 8">
    <name type="scientific">Haematospirillum jordaniae</name>
    <dbReference type="NCBI Taxonomy" id="1549855"/>
    <lineage>
        <taxon>Bacteria</taxon>
        <taxon>Pseudomonadati</taxon>
        <taxon>Pseudomonadota</taxon>
        <taxon>Alphaproteobacteria</taxon>
        <taxon>Rhodospirillales</taxon>
        <taxon>Novispirillaceae</taxon>
        <taxon>Haematospirillum</taxon>
    </lineage>
</organism>
<keyword evidence="3" id="KW-0596">Phosphopantetheine</keyword>
<evidence type="ECO:0000256" key="4">
    <source>
        <dbReference type="ARBA" id="ARBA00022553"/>
    </source>
</evidence>
<dbReference type="GO" id="GO:0005737">
    <property type="term" value="C:cytoplasm"/>
    <property type="evidence" value="ECO:0007669"/>
    <property type="project" value="TreeGrafter"/>
</dbReference>
<dbReference type="Pfam" id="PF00550">
    <property type="entry name" value="PP-binding"/>
    <property type="match status" value="1"/>
</dbReference>
<dbReference type="InterPro" id="IPR045851">
    <property type="entry name" value="AMP-bd_C_sf"/>
</dbReference>
<dbReference type="InterPro" id="IPR020845">
    <property type="entry name" value="AMP-binding_CS"/>
</dbReference>
<dbReference type="SUPFAM" id="SSF52777">
    <property type="entry name" value="CoA-dependent acyltransferases"/>
    <property type="match status" value="2"/>
</dbReference>
<dbReference type="PROSITE" id="PS00012">
    <property type="entry name" value="PHOSPHOPANTETHEINE"/>
    <property type="match status" value="1"/>
</dbReference>
<dbReference type="Gene3D" id="3.40.50.1820">
    <property type="entry name" value="alpha/beta hydrolase"/>
    <property type="match status" value="1"/>
</dbReference>
<dbReference type="InterPro" id="IPR009081">
    <property type="entry name" value="PP-bd_ACP"/>
</dbReference>